<dbReference type="Pfam" id="PF06245">
    <property type="entry name" value="DUF1015"/>
    <property type="match status" value="1"/>
</dbReference>
<dbReference type="EMBL" id="MWQY01000006">
    <property type="protein sequence ID" value="ORC36300.1"/>
    <property type="molecule type" value="Genomic_DNA"/>
</dbReference>
<dbReference type="AlphaFoldDB" id="A0A1Y1S0W7"/>
<dbReference type="STRING" id="1963862.B4O97_06845"/>
<evidence type="ECO:0000313" key="1">
    <source>
        <dbReference type="EMBL" id="ORC36300.1"/>
    </source>
</evidence>
<dbReference type="RefSeq" id="WP_083049461.1">
    <property type="nucleotide sequence ID" value="NZ_MWQY01000006.1"/>
</dbReference>
<dbReference type="PANTHER" id="PTHR36454">
    <property type="entry name" value="LMO2823 PROTEIN"/>
    <property type="match status" value="1"/>
</dbReference>
<organism evidence="1 2">
    <name type="scientific">Marispirochaeta aestuarii</name>
    <dbReference type="NCBI Taxonomy" id="1963862"/>
    <lineage>
        <taxon>Bacteria</taxon>
        <taxon>Pseudomonadati</taxon>
        <taxon>Spirochaetota</taxon>
        <taxon>Spirochaetia</taxon>
        <taxon>Spirochaetales</taxon>
        <taxon>Spirochaetaceae</taxon>
        <taxon>Marispirochaeta</taxon>
    </lineage>
</organism>
<keyword evidence="2" id="KW-1185">Reference proteome</keyword>
<comment type="caution">
    <text evidence="1">The sequence shown here is derived from an EMBL/GenBank/DDBJ whole genome shotgun (WGS) entry which is preliminary data.</text>
</comment>
<name>A0A1Y1S0W7_9SPIO</name>
<accession>A0A1Y1S0W7</accession>
<proteinExistence type="predicted"/>
<dbReference type="InterPro" id="IPR008323">
    <property type="entry name" value="UCP033563"/>
</dbReference>
<gene>
    <name evidence="1" type="ORF">B4O97_06845</name>
</gene>
<dbReference type="Proteomes" id="UP000192343">
    <property type="component" value="Unassembled WGS sequence"/>
</dbReference>
<dbReference type="PIRSF" id="PIRSF033563">
    <property type="entry name" value="UCP033563"/>
    <property type="match status" value="1"/>
</dbReference>
<sequence>MASIRPFKALRPLPEYAAKLASVPYDVVSTREARSLAEGNRYSFLHVVRPEIDLPDSVDIHDDAVYEKAAENFSALKTEGVLVQENEASLYIYRLEMDGREQIGIAGCCLVDEYDNDTIKKHEFTRKAKEDDRVRHMLTLRAHAGPVLLTYRRTEPLARLLEQESSGTPLFDFTAVDGIRHTIWRCENPAQIQEAFREVPSLYIADGHHRAAGASRVKAHMLAQGISADGSEEFSSFLTVIFPSDQLNIFAYNKYVRDLGEKTPGELLSALKADFLVTPAGGGYPEARGEIHMYLESSWYRLAFKNPQTDSTDPVSALDLSRFEKLLLEPILGIEDQRSSQRIDFEGGIGSPEKLAERVDREGGTAFTFYPVSVEELMRVSDAGMVMPPKSTWFAPKLRSGLLVHEF</sequence>
<protein>
    <recommendedName>
        <fullName evidence="3">DUF1015 domain-containing protein</fullName>
    </recommendedName>
</protein>
<dbReference type="PANTHER" id="PTHR36454:SF1">
    <property type="entry name" value="DUF1015 DOMAIN-CONTAINING PROTEIN"/>
    <property type="match status" value="1"/>
</dbReference>
<reference evidence="1 2" key="1">
    <citation type="submission" date="2017-03" db="EMBL/GenBank/DDBJ databases">
        <title>Draft Genome sequence of Marispirochaeta sp. strain JC444.</title>
        <authorList>
            <person name="Shivani Y."/>
            <person name="Subhash Y."/>
            <person name="Sasikala C."/>
            <person name="Ramana C."/>
        </authorList>
    </citation>
    <scope>NUCLEOTIDE SEQUENCE [LARGE SCALE GENOMIC DNA]</scope>
    <source>
        <strain evidence="1 2">JC444</strain>
    </source>
</reference>
<evidence type="ECO:0008006" key="3">
    <source>
        <dbReference type="Google" id="ProtNLM"/>
    </source>
</evidence>
<dbReference type="OrthoDB" id="9781616at2"/>
<evidence type="ECO:0000313" key="2">
    <source>
        <dbReference type="Proteomes" id="UP000192343"/>
    </source>
</evidence>